<dbReference type="PANTHER" id="PTHR41287">
    <property type="match status" value="1"/>
</dbReference>
<evidence type="ECO:0000313" key="3">
    <source>
        <dbReference type="Proteomes" id="UP000297951"/>
    </source>
</evidence>
<dbReference type="Gene3D" id="3.30.420.240">
    <property type="match status" value="1"/>
</dbReference>
<dbReference type="InterPro" id="IPR027417">
    <property type="entry name" value="P-loop_NTPase"/>
</dbReference>
<dbReference type="Pfam" id="PF03354">
    <property type="entry name" value="TerL_ATPase"/>
    <property type="match status" value="1"/>
</dbReference>
<dbReference type="InterPro" id="IPR005021">
    <property type="entry name" value="Terminase_largesu-like"/>
</dbReference>
<comment type="caution">
    <text evidence="2">The sequence shown here is derived from an EMBL/GenBank/DDBJ whole genome shotgun (WGS) entry which is preliminary data.</text>
</comment>
<evidence type="ECO:0000313" key="2">
    <source>
        <dbReference type="EMBL" id="TFU20636.1"/>
    </source>
</evidence>
<dbReference type="OrthoDB" id="3188010at2"/>
<proteinExistence type="predicted"/>
<dbReference type="PANTHER" id="PTHR41287:SF1">
    <property type="entry name" value="PROTEIN YMFN"/>
    <property type="match status" value="1"/>
</dbReference>
<organism evidence="2 3">
    <name type="scientific">Rothia nasimurium</name>
    <dbReference type="NCBI Taxonomy" id="85336"/>
    <lineage>
        <taxon>Bacteria</taxon>
        <taxon>Bacillati</taxon>
        <taxon>Actinomycetota</taxon>
        <taxon>Actinomycetes</taxon>
        <taxon>Micrococcales</taxon>
        <taxon>Micrococcaceae</taxon>
        <taxon>Rothia</taxon>
    </lineage>
</organism>
<name>A0A4Y9F1Y2_9MICC</name>
<dbReference type="InterPro" id="IPR046461">
    <property type="entry name" value="TerL_ATPase"/>
</dbReference>
<reference evidence="2 3" key="1">
    <citation type="submission" date="2019-03" db="EMBL/GenBank/DDBJ databases">
        <title>Diversity of the mouse oral microbiome.</title>
        <authorList>
            <person name="Joseph S."/>
            <person name="Aduse-Opoku J."/>
            <person name="Curtis M."/>
            <person name="Wade W."/>
            <person name="Hashim A."/>
        </authorList>
    </citation>
    <scope>NUCLEOTIDE SEQUENCE [LARGE SCALE GENOMIC DNA]</scope>
    <source>
        <strain evidence="3">irhom_31</strain>
    </source>
</reference>
<gene>
    <name evidence="2" type="ORF">E4U03_10940</name>
</gene>
<dbReference type="EMBL" id="SPQC01000051">
    <property type="protein sequence ID" value="TFU20636.1"/>
    <property type="molecule type" value="Genomic_DNA"/>
</dbReference>
<dbReference type="RefSeq" id="WP_135013769.1">
    <property type="nucleotide sequence ID" value="NZ_JADGLK010000051.1"/>
</dbReference>
<dbReference type="Proteomes" id="UP000297951">
    <property type="component" value="Unassembled WGS sequence"/>
</dbReference>
<feature type="domain" description="Terminase large subunit-like ATPase" evidence="1">
    <location>
        <begin position="70"/>
        <end position="220"/>
    </location>
</feature>
<dbReference type="Gene3D" id="3.40.50.300">
    <property type="entry name" value="P-loop containing nucleotide triphosphate hydrolases"/>
    <property type="match status" value="1"/>
</dbReference>
<sequence length="486" mass="53292">MLETLASEDRALYEQLGAAVPRHTTLPTPGAVHDLPATVATSKLLQTPLMPWQKWVARIASERHPQDPARYRYKYIYLTVPRQAGKTTAMRCVLTERALRQSNRVAFYTAQTGKDAAERWKDLIKRVDKSPLKRYAKIRMAAGSQALTFINGSVISPFTPSGESLHGYTPHDVFLDEIFVWTEQEGADLLGAIVPAQNTLPDSQIWLVSTMGNAHSEFMNEWHQKGIDSLQDPDTNIAIIDFGLPDGLDAFDPANWDIHPALGHTITKDDIAEAVAALSPGEFERAYMNRLVAADETFVPIEDWDALANTDQKPVPWGQICVGYDVAHGGDSSAVVAAWYDSNGTIQLRPLRTAPGSTWLPAYLREEVKPKRPRALGADGVGDTRALTDTLKNEGFATRPTELTPRDYSSACISFKNLIITKGLQHNGSPALRTAIMNAVTRPLGEGWAFSAAKSAGPIAELKAAVVAIKLLEQTKSTATVPKLRF</sequence>
<accession>A0A4Y9F1Y2</accession>
<dbReference type="AlphaFoldDB" id="A0A4Y9F1Y2"/>
<evidence type="ECO:0000259" key="1">
    <source>
        <dbReference type="Pfam" id="PF03354"/>
    </source>
</evidence>
<protein>
    <recommendedName>
        <fullName evidence="1">Terminase large subunit-like ATPase domain-containing protein</fullName>
    </recommendedName>
</protein>